<feature type="transmembrane region" description="Helical" evidence="5">
    <location>
        <begin position="65"/>
        <end position="88"/>
    </location>
</feature>
<feature type="transmembrane region" description="Helical" evidence="5">
    <location>
        <begin position="36"/>
        <end position="59"/>
    </location>
</feature>
<dbReference type="GO" id="GO:0016020">
    <property type="term" value="C:membrane"/>
    <property type="evidence" value="ECO:0007669"/>
    <property type="project" value="UniProtKB-SubCell"/>
</dbReference>
<keyword evidence="3 5" id="KW-1133">Transmembrane helix</keyword>
<keyword evidence="8" id="KW-1185">Reference proteome</keyword>
<evidence type="ECO:0000256" key="3">
    <source>
        <dbReference type="ARBA" id="ARBA00022989"/>
    </source>
</evidence>
<evidence type="ECO:0000313" key="8">
    <source>
        <dbReference type="Proteomes" id="UP000295341"/>
    </source>
</evidence>
<comment type="caution">
    <text evidence="7">The sequence shown here is derived from an EMBL/GenBank/DDBJ whole genome shotgun (WGS) entry which is preliminary data.</text>
</comment>
<dbReference type="Pfam" id="PF04138">
    <property type="entry name" value="GtrA_DPMS_TM"/>
    <property type="match status" value="1"/>
</dbReference>
<gene>
    <name evidence="7" type="ORF">DFR24_2724</name>
</gene>
<keyword evidence="4 5" id="KW-0472">Membrane</keyword>
<reference evidence="7 8" key="1">
    <citation type="submission" date="2019-03" db="EMBL/GenBank/DDBJ databases">
        <title>Genomic Encyclopedia of Type Strains, Phase IV (KMG-IV): sequencing the most valuable type-strain genomes for metagenomic binning, comparative biology and taxonomic classification.</title>
        <authorList>
            <person name="Goeker M."/>
        </authorList>
    </citation>
    <scope>NUCLEOTIDE SEQUENCE [LARGE SCALE GENOMIC DNA]</scope>
    <source>
        <strain evidence="7 8">DSM 26377</strain>
    </source>
</reference>
<feature type="transmembrane region" description="Helical" evidence="5">
    <location>
        <begin position="124"/>
        <end position="143"/>
    </location>
</feature>
<dbReference type="RefSeq" id="WP_133881907.1">
    <property type="nucleotide sequence ID" value="NZ_MWIN01000029.1"/>
</dbReference>
<feature type="domain" description="GtrA/DPMS transmembrane" evidence="6">
    <location>
        <begin position="39"/>
        <end position="148"/>
    </location>
</feature>
<keyword evidence="2 5" id="KW-0812">Transmembrane</keyword>
<evidence type="ECO:0000256" key="1">
    <source>
        <dbReference type="ARBA" id="ARBA00004141"/>
    </source>
</evidence>
<dbReference type="OrthoDB" id="9801620at2"/>
<name>A0A4R7P3L8_9GAMM</name>
<protein>
    <submittedName>
        <fullName evidence="7">Putative flippase GtrA</fullName>
    </submittedName>
</protein>
<dbReference type="InterPro" id="IPR007267">
    <property type="entry name" value="GtrA_DPMS_TM"/>
</dbReference>
<evidence type="ECO:0000256" key="4">
    <source>
        <dbReference type="ARBA" id="ARBA00023136"/>
    </source>
</evidence>
<evidence type="ECO:0000256" key="2">
    <source>
        <dbReference type="ARBA" id="ARBA00022692"/>
    </source>
</evidence>
<comment type="subcellular location">
    <subcellularLocation>
        <location evidence="1">Membrane</location>
        <topology evidence="1">Multi-pass membrane protein</topology>
    </subcellularLocation>
</comment>
<sequence>MSGWIKTLDARLIAVSRRFAPEWIASRIEKENVRRFLLFLVVGGINTLFGYAVFCALLYAGQHYAIAGLVSTILGVAFNFVTTGGIVFENRDPRLLFRFSSGYVLLYGIGVGEMRIAELLGFNLYVASAALLLPNAIFSYLFNRRYVFPEPRRG</sequence>
<feature type="transmembrane region" description="Helical" evidence="5">
    <location>
        <begin position="95"/>
        <end position="112"/>
    </location>
</feature>
<organism evidence="7 8">
    <name type="scientific">Panacagrimonas perspica</name>
    <dbReference type="NCBI Taxonomy" id="381431"/>
    <lineage>
        <taxon>Bacteria</taxon>
        <taxon>Pseudomonadati</taxon>
        <taxon>Pseudomonadota</taxon>
        <taxon>Gammaproteobacteria</taxon>
        <taxon>Nevskiales</taxon>
        <taxon>Nevskiaceae</taxon>
        <taxon>Panacagrimonas</taxon>
    </lineage>
</organism>
<dbReference type="AlphaFoldDB" id="A0A4R7P3L8"/>
<dbReference type="GO" id="GO:0000271">
    <property type="term" value="P:polysaccharide biosynthetic process"/>
    <property type="evidence" value="ECO:0007669"/>
    <property type="project" value="InterPro"/>
</dbReference>
<evidence type="ECO:0000259" key="6">
    <source>
        <dbReference type="Pfam" id="PF04138"/>
    </source>
</evidence>
<dbReference type="Proteomes" id="UP000295341">
    <property type="component" value="Unassembled WGS sequence"/>
</dbReference>
<dbReference type="EMBL" id="SOBT01000009">
    <property type="protein sequence ID" value="TDU28355.1"/>
    <property type="molecule type" value="Genomic_DNA"/>
</dbReference>
<proteinExistence type="predicted"/>
<evidence type="ECO:0000256" key="5">
    <source>
        <dbReference type="SAM" id="Phobius"/>
    </source>
</evidence>
<accession>A0A4R7P3L8</accession>
<evidence type="ECO:0000313" key="7">
    <source>
        <dbReference type="EMBL" id="TDU28355.1"/>
    </source>
</evidence>